<dbReference type="PANTHER" id="PTHR37984:SF5">
    <property type="entry name" value="PROTEIN NYNRIN-LIKE"/>
    <property type="match status" value="1"/>
</dbReference>
<dbReference type="Gene3D" id="1.10.340.70">
    <property type="match status" value="1"/>
</dbReference>
<reference evidence="8 9" key="1">
    <citation type="submission" date="2024-02" db="EMBL/GenBank/DDBJ databases">
        <title>High-quality chromosome-scale genome assembly of Pensacola bahiagrass (Paspalum notatum Flugge var. saurae).</title>
        <authorList>
            <person name="Vega J.M."/>
            <person name="Podio M."/>
            <person name="Orjuela J."/>
            <person name="Siena L.A."/>
            <person name="Pessino S.C."/>
            <person name="Combes M.C."/>
            <person name="Mariac C."/>
            <person name="Albertini E."/>
            <person name="Pupilli F."/>
            <person name="Ortiz J.P.A."/>
            <person name="Leblanc O."/>
        </authorList>
    </citation>
    <scope>NUCLEOTIDE SEQUENCE [LARGE SCALE GENOMIC DNA]</scope>
    <source>
        <strain evidence="8">R1</strain>
        <tissue evidence="8">Leaf</tissue>
    </source>
</reference>
<dbReference type="GO" id="GO:0004519">
    <property type="term" value="F:endonuclease activity"/>
    <property type="evidence" value="ECO:0007669"/>
    <property type="project" value="UniProtKB-KW"/>
</dbReference>
<dbReference type="Proteomes" id="UP001341281">
    <property type="component" value="Chromosome 02"/>
</dbReference>
<dbReference type="Pfam" id="PF17921">
    <property type="entry name" value="Integrase_H2C2"/>
    <property type="match status" value="1"/>
</dbReference>
<dbReference type="SUPFAM" id="SSF56672">
    <property type="entry name" value="DNA/RNA polymerases"/>
    <property type="match status" value="1"/>
</dbReference>
<dbReference type="InterPro" id="IPR043502">
    <property type="entry name" value="DNA/RNA_pol_sf"/>
</dbReference>
<gene>
    <name evidence="8" type="ORF">U9M48_008643</name>
</gene>
<evidence type="ECO:0000313" key="8">
    <source>
        <dbReference type="EMBL" id="WVZ58364.1"/>
    </source>
</evidence>
<dbReference type="GO" id="GO:0015074">
    <property type="term" value="P:DNA integration"/>
    <property type="evidence" value="ECO:0007669"/>
    <property type="project" value="InterPro"/>
</dbReference>
<sequence>MRSPACTQASIDVCPLLQLPDFNAHFMVDCDASVAGFGAVLHQGDSTIAFFSSAVVPHHAKLPSYERELIGLVKVVRNWRPYLWGRAFTIRTDHWSLKFILDQCLTTIPQHTWVSKLFGNDFTMEYRPGKQNMVADALSRKDQEVSLATRALSVPSFDIFKALCQEHASNAAALEIREALASDQAPAWWTEVDGLLLFRGCAFVPDDSALWPRILVAVHDAGHEGSEKTLHRLRASFYHAHAHRRVREFVHSCSVCQRIKIEHLHPAGLLQPLPVPSAIWSDIAMDFVEGFLKVGGKRSIARAFFDNIMHLHGLPCSITSDRELVFTSNFWTELLNLTGIKLKMSLAFHPHTDGQSEVTNS</sequence>
<evidence type="ECO:0000256" key="2">
    <source>
        <dbReference type="ARBA" id="ARBA00022695"/>
    </source>
</evidence>
<keyword evidence="1" id="KW-0808">Transferase</keyword>
<dbReference type="InterPro" id="IPR012337">
    <property type="entry name" value="RNaseH-like_sf"/>
</dbReference>
<keyword evidence="4" id="KW-0255">Endonuclease</keyword>
<dbReference type="PANTHER" id="PTHR37984">
    <property type="entry name" value="PROTEIN CBG26694"/>
    <property type="match status" value="1"/>
</dbReference>
<dbReference type="CDD" id="cd09274">
    <property type="entry name" value="RNase_HI_RT_Ty3"/>
    <property type="match status" value="1"/>
</dbReference>
<keyword evidence="3" id="KW-0540">Nuclease</keyword>
<dbReference type="SUPFAM" id="SSF53098">
    <property type="entry name" value="Ribonuclease H-like"/>
    <property type="match status" value="1"/>
</dbReference>
<dbReference type="AlphaFoldDB" id="A0AAQ3SPI2"/>
<dbReference type="Gene3D" id="3.30.420.10">
    <property type="entry name" value="Ribonuclease H-like superfamily/Ribonuclease H"/>
    <property type="match status" value="1"/>
</dbReference>
<dbReference type="Pfam" id="PF17917">
    <property type="entry name" value="RT_RNaseH"/>
    <property type="match status" value="1"/>
</dbReference>
<keyword evidence="9" id="KW-1185">Reference proteome</keyword>
<proteinExistence type="predicted"/>
<dbReference type="GO" id="GO:0003676">
    <property type="term" value="F:nucleic acid binding"/>
    <property type="evidence" value="ECO:0007669"/>
    <property type="project" value="InterPro"/>
</dbReference>
<evidence type="ECO:0000313" key="9">
    <source>
        <dbReference type="Proteomes" id="UP001341281"/>
    </source>
</evidence>
<evidence type="ECO:0000256" key="5">
    <source>
        <dbReference type="ARBA" id="ARBA00022801"/>
    </source>
</evidence>
<protein>
    <recommendedName>
        <fullName evidence="7">Integrase catalytic domain-containing protein</fullName>
    </recommendedName>
</protein>
<dbReference type="InterPro" id="IPR041373">
    <property type="entry name" value="RT_RNaseH"/>
</dbReference>
<feature type="domain" description="Integrase catalytic" evidence="7">
    <location>
        <begin position="299"/>
        <end position="361"/>
    </location>
</feature>
<evidence type="ECO:0000256" key="4">
    <source>
        <dbReference type="ARBA" id="ARBA00022759"/>
    </source>
</evidence>
<dbReference type="EMBL" id="CP144746">
    <property type="protein sequence ID" value="WVZ58364.1"/>
    <property type="molecule type" value="Genomic_DNA"/>
</dbReference>
<organism evidence="8 9">
    <name type="scientific">Paspalum notatum var. saurae</name>
    <dbReference type="NCBI Taxonomy" id="547442"/>
    <lineage>
        <taxon>Eukaryota</taxon>
        <taxon>Viridiplantae</taxon>
        <taxon>Streptophyta</taxon>
        <taxon>Embryophyta</taxon>
        <taxon>Tracheophyta</taxon>
        <taxon>Spermatophyta</taxon>
        <taxon>Magnoliopsida</taxon>
        <taxon>Liliopsida</taxon>
        <taxon>Poales</taxon>
        <taxon>Poaceae</taxon>
        <taxon>PACMAD clade</taxon>
        <taxon>Panicoideae</taxon>
        <taxon>Andropogonodae</taxon>
        <taxon>Paspaleae</taxon>
        <taxon>Paspalinae</taxon>
        <taxon>Paspalum</taxon>
    </lineage>
</organism>
<keyword evidence="6" id="KW-0695">RNA-directed DNA polymerase</keyword>
<name>A0AAQ3SPI2_PASNO</name>
<dbReference type="InterPro" id="IPR050951">
    <property type="entry name" value="Retrovirus_Pol_polyprotein"/>
</dbReference>
<accession>A0AAQ3SPI2</accession>
<dbReference type="InterPro" id="IPR041588">
    <property type="entry name" value="Integrase_H2C2"/>
</dbReference>
<evidence type="ECO:0000256" key="1">
    <source>
        <dbReference type="ARBA" id="ARBA00022679"/>
    </source>
</evidence>
<dbReference type="InterPro" id="IPR001584">
    <property type="entry name" value="Integrase_cat-core"/>
</dbReference>
<evidence type="ECO:0000256" key="3">
    <source>
        <dbReference type="ARBA" id="ARBA00022722"/>
    </source>
</evidence>
<evidence type="ECO:0000259" key="7">
    <source>
        <dbReference type="PROSITE" id="PS50994"/>
    </source>
</evidence>
<keyword evidence="5" id="KW-0378">Hydrolase</keyword>
<dbReference type="GO" id="GO:0003964">
    <property type="term" value="F:RNA-directed DNA polymerase activity"/>
    <property type="evidence" value="ECO:0007669"/>
    <property type="project" value="UniProtKB-KW"/>
</dbReference>
<keyword evidence="2" id="KW-0548">Nucleotidyltransferase</keyword>
<dbReference type="PROSITE" id="PS50994">
    <property type="entry name" value="INTEGRASE"/>
    <property type="match status" value="1"/>
</dbReference>
<evidence type="ECO:0000256" key="6">
    <source>
        <dbReference type="ARBA" id="ARBA00022918"/>
    </source>
</evidence>
<dbReference type="GO" id="GO:0016787">
    <property type="term" value="F:hydrolase activity"/>
    <property type="evidence" value="ECO:0007669"/>
    <property type="project" value="UniProtKB-KW"/>
</dbReference>
<dbReference type="InterPro" id="IPR036397">
    <property type="entry name" value="RNaseH_sf"/>
</dbReference>